<organism evidence="9 10">
    <name type="scientific">Haloferax massiliensis</name>
    <dbReference type="NCBI Taxonomy" id="1476858"/>
    <lineage>
        <taxon>Archaea</taxon>
        <taxon>Methanobacteriati</taxon>
        <taxon>Methanobacteriota</taxon>
        <taxon>Stenosarchaea group</taxon>
        <taxon>Halobacteria</taxon>
        <taxon>Halobacteriales</taxon>
        <taxon>Haloferacaceae</taxon>
        <taxon>Haloferax</taxon>
    </lineage>
</organism>
<dbReference type="PANTHER" id="PTHR48069:SF3">
    <property type="entry name" value="DIHYDROFOLATE REDUCTASE"/>
    <property type="match status" value="1"/>
</dbReference>
<dbReference type="PANTHER" id="PTHR48069">
    <property type="entry name" value="DIHYDROFOLATE REDUCTASE"/>
    <property type="match status" value="1"/>
</dbReference>
<dbReference type="EC" id="1.5.1.3" evidence="2"/>
<dbReference type="CDD" id="cd00209">
    <property type="entry name" value="DHFR"/>
    <property type="match status" value="1"/>
</dbReference>
<keyword evidence="5" id="KW-0560">Oxidoreductase</keyword>
<feature type="region of interest" description="Disordered" evidence="7">
    <location>
        <begin position="187"/>
        <end position="210"/>
    </location>
</feature>
<protein>
    <recommendedName>
        <fullName evidence="2">dihydrofolate reductase</fullName>
        <ecNumber evidence="2">1.5.1.3</ecNumber>
    </recommendedName>
</protein>
<dbReference type="PROSITE" id="PS00075">
    <property type="entry name" value="DHFR_1"/>
    <property type="match status" value="1"/>
</dbReference>
<dbReference type="Proteomes" id="UP000198902">
    <property type="component" value="Unassembled WGS sequence"/>
</dbReference>
<dbReference type="Pfam" id="PF00186">
    <property type="entry name" value="DHFR_1"/>
    <property type="match status" value="1"/>
</dbReference>
<dbReference type="GO" id="GO:0004146">
    <property type="term" value="F:dihydrofolate reductase activity"/>
    <property type="evidence" value="ECO:0007669"/>
    <property type="project" value="UniProtKB-EC"/>
</dbReference>
<dbReference type="SUPFAM" id="SSF53597">
    <property type="entry name" value="Dihydrofolate reductase-like"/>
    <property type="match status" value="1"/>
</dbReference>
<dbReference type="GO" id="GO:0046655">
    <property type="term" value="P:folic acid metabolic process"/>
    <property type="evidence" value="ECO:0007669"/>
    <property type="project" value="TreeGrafter"/>
</dbReference>
<evidence type="ECO:0000256" key="3">
    <source>
        <dbReference type="ARBA" id="ARBA00022563"/>
    </source>
</evidence>
<sequence length="210" mass="22418">MSGEESGESGAAVDPAADVATATDAAVRFVLVAAVADNRVIGRDGDMPWHLPEDLKHFKRTTTGHPVVMGRTTYESIARQLGGPLPDRHSVVLTTRDLDLPEGAEAVDSVDSAVAAAEAAAAEMGVETVYVVGGATVYEQFLDRAAGLILTELDAAHEGDTRFPERDREEWVETARDDRDGFSFVTYERRERGDPAAAGGAECDPEESDD</sequence>
<feature type="domain" description="DHFR" evidence="8">
    <location>
        <begin position="28"/>
        <end position="210"/>
    </location>
</feature>
<dbReference type="InterPro" id="IPR001796">
    <property type="entry name" value="DHFR_dom"/>
</dbReference>
<evidence type="ECO:0000313" key="9">
    <source>
        <dbReference type="EMBL" id="CQR49742.1"/>
    </source>
</evidence>
<keyword evidence="10" id="KW-1185">Reference proteome</keyword>
<evidence type="ECO:0000256" key="7">
    <source>
        <dbReference type="SAM" id="MobiDB-lite"/>
    </source>
</evidence>
<keyword evidence="3" id="KW-0554">One-carbon metabolism</keyword>
<dbReference type="OrthoDB" id="198183at2157"/>
<dbReference type="GO" id="GO:0050661">
    <property type="term" value="F:NADP binding"/>
    <property type="evidence" value="ECO:0007669"/>
    <property type="project" value="InterPro"/>
</dbReference>
<dbReference type="PROSITE" id="PS51330">
    <property type="entry name" value="DHFR_2"/>
    <property type="match status" value="1"/>
</dbReference>
<evidence type="ECO:0000256" key="5">
    <source>
        <dbReference type="ARBA" id="ARBA00023002"/>
    </source>
</evidence>
<dbReference type="GO" id="GO:0005829">
    <property type="term" value="C:cytosol"/>
    <property type="evidence" value="ECO:0007669"/>
    <property type="project" value="TreeGrafter"/>
</dbReference>
<dbReference type="AlphaFoldDB" id="A0A0D6JP79"/>
<gene>
    <name evidence="9" type="primary">dhfrIII</name>
    <name evidence="9" type="ORF">BN996_01210</name>
</gene>
<evidence type="ECO:0000259" key="8">
    <source>
        <dbReference type="PROSITE" id="PS51330"/>
    </source>
</evidence>
<evidence type="ECO:0000256" key="2">
    <source>
        <dbReference type="ARBA" id="ARBA00012856"/>
    </source>
</evidence>
<dbReference type="GO" id="GO:0046654">
    <property type="term" value="P:tetrahydrofolate biosynthetic process"/>
    <property type="evidence" value="ECO:0007669"/>
    <property type="project" value="InterPro"/>
</dbReference>
<dbReference type="EMBL" id="CSTE01000002">
    <property type="protein sequence ID" value="CQR49742.1"/>
    <property type="molecule type" value="Genomic_DNA"/>
</dbReference>
<dbReference type="InterPro" id="IPR024072">
    <property type="entry name" value="DHFR-like_dom_sf"/>
</dbReference>
<dbReference type="Gene3D" id="3.40.430.10">
    <property type="entry name" value="Dihydrofolate Reductase, subunit A"/>
    <property type="match status" value="1"/>
</dbReference>
<proteinExistence type="inferred from homology"/>
<dbReference type="GO" id="GO:0006730">
    <property type="term" value="P:one-carbon metabolic process"/>
    <property type="evidence" value="ECO:0007669"/>
    <property type="project" value="UniProtKB-KW"/>
</dbReference>
<reference evidence="10" key="1">
    <citation type="submission" date="2015-03" db="EMBL/GenBank/DDBJ databases">
        <authorList>
            <person name="Urmite Genomes"/>
        </authorList>
    </citation>
    <scope>NUCLEOTIDE SEQUENCE [LARGE SCALE GENOMIC DNA]</scope>
    <source>
        <strain evidence="10">Arc-Hr</strain>
    </source>
</reference>
<evidence type="ECO:0000256" key="4">
    <source>
        <dbReference type="ARBA" id="ARBA00022857"/>
    </source>
</evidence>
<comment type="similarity">
    <text evidence="6">Belongs to the dihydrofolate reductase family.</text>
</comment>
<accession>A0A0D6JP79</accession>
<dbReference type="InterPro" id="IPR012259">
    <property type="entry name" value="DHFR"/>
</dbReference>
<dbReference type="InterPro" id="IPR017925">
    <property type="entry name" value="DHFR_CS"/>
</dbReference>
<evidence type="ECO:0000256" key="1">
    <source>
        <dbReference type="ARBA" id="ARBA00004903"/>
    </source>
</evidence>
<name>A0A0D6JP79_9EURY</name>
<dbReference type="PRINTS" id="PR00070">
    <property type="entry name" value="DHFR"/>
</dbReference>
<comment type="pathway">
    <text evidence="1">Cofactor biosynthesis; tetrahydrofolate biosynthesis; 5,6,7,8-tetrahydrofolate from 7,8-dihydrofolate: step 1/1.</text>
</comment>
<evidence type="ECO:0000313" key="10">
    <source>
        <dbReference type="Proteomes" id="UP000198902"/>
    </source>
</evidence>
<keyword evidence="4" id="KW-0521">NADP</keyword>
<dbReference type="GO" id="GO:0046452">
    <property type="term" value="P:dihydrofolate metabolic process"/>
    <property type="evidence" value="ECO:0007669"/>
    <property type="project" value="TreeGrafter"/>
</dbReference>
<dbReference type="RefSeq" id="WP_089777600.1">
    <property type="nucleotide sequence ID" value="NZ_CABLRR010000002.1"/>
</dbReference>
<evidence type="ECO:0000256" key="6">
    <source>
        <dbReference type="RuleBase" id="RU004474"/>
    </source>
</evidence>